<name>A0A542ZT04_9ACTN</name>
<organism evidence="9 10">
    <name type="scientific">Propioniferax innocua</name>
    <dbReference type="NCBI Taxonomy" id="1753"/>
    <lineage>
        <taxon>Bacteria</taxon>
        <taxon>Bacillati</taxon>
        <taxon>Actinomycetota</taxon>
        <taxon>Actinomycetes</taxon>
        <taxon>Propionibacteriales</taxon>
        <taxon>Propionibacteriaceae</taxon>
        <taxon>Propioniferax</taxon>
    </lineage>
</organism>
<dbReference type="EMBL" id="VFOR01000001">
    <property type="protein sequence ID" value="TQL63379.1"/>
    <property type="molecule type" value="Genomic_DNA"/>
</dbReference>
<dbReference type="UniPathway" id="UPA00664"/>
<dbReference type="GO" id="GO:0005886">
    <property type="term" value="C:plasma membrane"/>
    <property type="evidence" value="ECO:0007669"/>
    <property type="project" value="UniProtKB-SubCell"/>
</dbReference>
<feature type="transmembrane region" description="Helical" evidence="7">
    <location>
        <begin position="263"/>
        <end position="281"/>
    </location>
</feature>
<sequence>MAPAERVAVPRRSWHTGLVPLTLTHPGWDPVAVRLGPLQIHWYALMYLLGFVIAYVLLRRRLHHPPFDRISKPRPWVGDDVENLLIASIVGVMVGGRLGYCLFYQPGHYLTYPLEMFFLWEGGMSFHGGAIGVTLALLMFALRAKRPFLEVTDLLVPAVPLGLAAGRIGNFINGELWGRPTAVPWGMIFPMADSTPRHPSQLYQFALEGLLLFVLLWAYARRERALGEVSAFFLVGYGLFRFIAEFFREPDDFLGLLSFNLSMGQWLSIPMVMAGLLLWAVSRRRGVHAPSGVSDRAIEEQDADGDAPEAGGEPEVENDSATSEESNGGVDGELVAEPTPTEEAASGSKEAESDMEERSGG</sequence>
<evidence type="ECO:0000256" key="7">
    <source>
        <dbReference type="HAMAP-Rule" id="MF_01147"/>
    </source>
</evidence>
<evidence type="ECO:0000256" key="2">
    <source>
        <dbReference type="ARBA" id="ARBA00022475"/>
    </source>
</evidence>
<accession>A0A542ZT04</accession>
<feature type="compositionally biased region" description="Basic and acidic residues" evidence="8">
    <location>
        <begin position="349"/>
        <end position="361"/>
    </location>
</feature>
<dbReference type="PROSITE" id="PS01311">
    <property type="entry name" value="LGT"/>
    <property type="match status" value="1"/>
</dbReference>
<comment type="function">
    <text evidence="7">Catalyzes the transfer of the diacylglyceryl group from phosphatidylglycerol to the sulfhydryl group of the N-terminal cysteine of a prolipoprotein, the first step in the formation of mature lipoproteins.</text>
</comment>
<proteinExistence type="inferred from homology"/>
<feature type="region of interest" description="Disordered" evidence="8">
    <location>
        <begin position="291"/>
        <end position="361"/>
    </location>
</feature>
<feature type="compositionally biased region" description="Acidic residues" evidence="8">
    <location>
        <begin position="300"/>
        <end position="318"/>
    </location>
</feature>
<evidence type="ECO:0000256" key="4">
    <source>
        <dbReference type="ARBA" id="ARBA00022692"/>
    </source>
</evidence>
<dbReference type="Pfam" id="PF01790">
    <property type="entry name" value="LGT"/>
    <property type="match status" value="1"/>
</dbReference>
<feature type="transmembrane region" description="Helical" evidence="7">
    <location>
        <begin position="202"/>
        <end position="220"/>
    </location>
</feature>
<gene>
    <name evidence="7" type="primary">lgt</name>
    <name evidence="9" type="ORF">FB460_1188</name>
</gene>
<comment type="pathway">
    <text evidence="7">Protein modification; lipoprotein biosynthesis (diacylglyceryl transfer).</text>
</comment>
<dbReference type="HAMAP" id="MF_01147">
    <property type="entry name" value="Lgt"/>
    <property type="match status" value="1"/>
</dbReference>
<evidence type="ECO:0000256" key="6">
    <source>
        <dbReference type="ARBA" id="ARBA00023136"/>
    </source>
</evidence>
<comment type="catalytic activity">
    <reaction evidence="7">
        <text>L-cysteinyl-[prolipoprotein] + a 1,2-diacyl-sn-glycero-3-phospho-(1'-sn-glycerol) = an S-1,2-diacyl-sn-glyceryl-L-cysteinyl-[prolipoprotein] + sn-glycerol 1-phosphate + H(+)</text>
        <dbReference type="Rhea" id="RHEA:56712"/>
        <dbReference type="Rhea" id="RHEA-COMP:14679"/>
        <dbReference type="Rhea" id="RHEA-COMP:14680"/>
        <dbReference type="ChEBI" id="CHEBI:15378"/>
        <dbReference type="ChEBI" id="CHEBI:29950"/>
        <dbReference type="ChEBI" id="CHEBI:57685"/>
        <dbReference type="ChEBI" id="CHEBI:64716"/>
        <dbReference type="ChEBI" id="CHEBI:140658"/>
        <dbReference type="EC" id="2.5.1.145"/>
    </reaction>
</comment>
<dbReference type="EC" id="2.5.1.145" evidence="7"/>
<dbReference type="InterPro" id="IPR001640">
    <property type="entry name" value="Lgt"/>
</dbReference>
<dbReference type="NCBIfam" id="TIGR00544">
    <property type="entry name" value="lgt"/>
    <property type="match status" value="1"/>
</dbReference>
<keyword evidence="6 7" id="KW-0472">Membrane</keyword>
<dbReference type="AlphaFoldDB" id="A0A542ZT04"/>
<comment type="similarity">
    <text evidence="1 7">Belongs to the Lgt family.</text>
</comment>
<keyword evidence="10" id="KW-1185">Reference proteome</keyword>
<evidence type="ECO:0000313" key="10">
    <source>
        <dbReference type="Proteomes" id="UP000316196"/>
    </source>
</evidence>
<feature type="transmembrane region" description="Helical" evidence="7">
    <location>
        <begin position="40"/>
        <end position="58"/>
    </location>
</feature>
<evidence type="ECO:0000313" key="9">
    <source>
        <dbReference type="EMBL" id="TQL63379.1"/>
    </source>
</evidence>
<dbReference type="Proteomes" id="UP000316196">
    <property type="component" value="Unassembled WGS sequence"/>
</dbReference>
<keyword evidence="5 7" id="KW-1133">Transmembrane helix</keyword>
<dbReference type="GO" id="GO:0008961">
    <property type="term" value="F:phosphatidylglycerol-prolipoprotein diacylglyceryl transferase activity"/>
    <property type="evidence" value="ECO:0007669"/>
    <property type="project" value="UniProtKB-UniRule"/>
</dbReference>
<feature type="binding site" evidence="7">
    <location>
        <position position="167"/>
    </location>
    <ligand>
        <name>a 1,2-diacyl-sn-glycero-3-phospho-(1'-sn-glycerol)</name>
        <dbReference type="ChEBI" id="CHEBI:64716"/>
    </ligand>
</feature>
<keyword evidence="3 7" id="KW-0808">Transferase</keyword>
<keyword evidence="2 7" id="KW-1003">Cell membrane</keyword>
<feature type="transmembrane region" description="Helical" evidence="7">
    <location>
        <begin position="154"/>
        <end position="172"/>
    </location>
</feature>
<dbReference type="PANTHER" id="PTHR30589:SF0">
    <property type="entry name" value="PHOSPHATIDYLGLYCEROL--PROLIPOPROTEIN DIACYLGLYCERYL TRANSFERASE"/>
    <property type="match status" value="1"/>
</dbReference>
<comment type="subcellular location">
    <subcellularLocation>
        <location evidence="7">Cell membrane</location>
        <topology evidence="7">Multi-pass membrane protein</topology>
    </subcellularLocation>
</comment>
<keyword evidence="4 7" id="KW-0812">Transmembrane</keyword>
<dbReference type="PANTHER" id="PTHR30589">
    <property type="entry name" value="PROLIPOPROTEIN DIACYLGLYCERYL TRANSFERASE"/>
    <property type="match status" value="1"/>
</dbReference>
<reference evidence="9 10" key="1">
    <citation type="submission" date="2019-06" db="EMBL/GenBank/DDBJ databases">
        <title>Sequencing the genomes of 1000 actinobacteria strains.</title>
        <authorList>
            <person name="Klenk H.-P."/>
        </authorList>
    </citation>
    <scope>NUCLEOTIDE SEQUENCE [LARGE SCALE GENOMIC DNA]</scope>
    <source>
        <strain evidence="9 10">DSM 8251</strain>
    </source>
</reference>
<evidence type="ECO:0000256" key="1">
    <source>
        <dbReference type="ARBA" id="ARBA00007150"/>
    </source>
</evidence>
<keyword evidence="9" id="KW-0449">Lipoprotein</keyword>
<evidence type="ECO:0000256" key="3">
    <source>
        <dbReference type="ARBA" id="ARBA00022679"/>
    </source>
</evidence>
<comment type="caution">
    <text evidence="9">The sequence shown here is derived from an EMBL/GenBank/DDBJ whole genome shotgun (WGS) entry which is preliminary data.</text>
</comment>
<feature type="transmembrane region" description="Helical" evidence="7">
    <location>
        <begin position="117"/>
        <end position="142"/>
    </location>
</feature>
<protein>
    <recommendedName>
        <fullName evidence="7">Phosphatidylglycerol--prolipoprotein diacylglyceryl transferase</fullName>
        <ecNumber evidence="7">2.5.1.145</ecNumber>
    </recommendedName>
</protein>
<evidence type="ECO:0000256" key="8">
    <source>
        <dbReference type="SAM" id="MobiDB-lite"/>
    </source>
</evidence>
<dbReference type="GO" id="GO:0042158">
    <property type="term" value="P:lipoprotein biosynthetic process"/>
    <property type="evidence" value="ECO:0007669"/>
    <property type="project" value="UniProtKB-UniRule"/>
</dbReference>
<feature type="transmembrane region" description="Helical" evidence="7">
    <location>
        <begin position="84"/>
        <end position="105"/>
    </location>
</feature>
<evidence type="ECO:0000256" key="5">
    <source>
        <dbReference type="ARBA" id="ARBA00022989"/>
    </source>
</evidence>
<feature type="transmembrane region" description="Helical" evidence="7">
    <location>
        <begin position="225"/>
        <end position="243"/>
    </location>
</feature>